<keyword evidence="12" id="KW-1185">Reference proteome</keyword>
<comment type="similarity">
    <text evidence="8 9">Belongs to the TRAP transporter small permease family.</text>
</comment>
<accession>A0A1G7BL39</accession>
<dbReference type="Pfam" id="PF04290">
    <property type="entry name" value="DctQ"/>
    <property type="match status" value="1"/>
</dbReference>
<evidence type="ECO:0000256" key="8">
    <source>
        <dbReference type="ARBA" id="ARBA00038436"/>
    </source>
</evidence>
<feature type="domain" description="Tripartite ATP-independent periplasmic transporters DctQ component" evidence="10">
    <location>
        <begin position="41"/>
        <end position="173"/>
    </location>
</feature>
<evidence type="ECO:0000256" key="7">
    <source>
        <dbReference type="ARBA" id="ARBA00023136"/>
    </source>
</evidence>
<feature type="transmembrane region" description="Helical" evidence="9">
    <location>
        <begin position="29"/>
        <end position="51"/>
    </location>
</feature>
<evidence type="ECO:0000256" key="4">
    <source>
        <dbReference type="ARBA" id="ARBA00022519"/>
    </source>
</evidence>
<feature type="transmembrane region" description="Helical" evidence="9">
    <location>
        <begin position="102"/>
        <end position="121"/>
    </location>
</feature>
<keyword evidence="2 9" id="KW-0813">Transport</keyword>
<evidence type="ECO:0000256" key="1">
    <source>
        <dbReference type="ARBA" id="ARBA00004429"/>
    </source>
</evidence>
<dbReference type="GO" id="GO:0005886">
    <property type="term" value="C:plasma membrane"/>
    <property type="evidence" value="ECO:0007669"/>
    <property type="project" value="UniProtKB-SubCell"/>
</dbReference>
<sequence length="187" mass="20623">MTPFEYSPESPLQRALNRLDRLNWQMGGAFLWLSNACLLAMLALTTATMILRPMGLAAYWIWPWTMVFFIWLSFFGFFALYARLKDVRVDFLAERMGAAGMLVTRIVSDAATLIVTGVLLMQVPKVIATSTGIYDGATMPTGVELPRLALSLPLFISTALVALTAILDIAKLAAGMPENVTDHHPEI</sequence>
<keyword evidence="6 9" id="KW-1133">Transmembrane helix</keyword>
<feature type="transmembrane region" description="Helical" evidence="9">
    <location>
        <begin position="57"/>
        <end position="81"/>
    </location>
</feature>
<dbReference type="EMBL" id="FNAV01000002">
    <property type="protein sequence ID" value="SDE27450.1"/>
    <property type="molecule type" value="Genomic_DNA"/>
</dbReference>
<protein>
    <recommendedName>
        <fullName evidence="9">TRAP transporter small permease protein</fullName>
    </recommendedName>
</protein>
<evidence type="ECO:0000256" key="2">
    <source>
        <dbReference type="ARBA" id="ARBA00022448"/>
    </source>
</evidence>
<keyword evidence="3" id="KW-1003">Cell membrane</keyword>
<dbReference type="STRING" id="282683.SAMN04488105_102231"/>
<keyword evidence="4 9" id="KW-0997">Cell inner membrane</keyword>
<dbReference type="GO" id="GO:0022857">
    <property type="term" value="F:transmembrane transporter activity"/>
    <property type="evidence" value="ECO:0007669"/>
    <property type="project" value="UniProtKB-UniRule"/>
</dbReference>
<evidence type="ECO:0000259" key="10">
    <source>
        <dbReference type="Pfam" id="PF04290"/>
    </source>
</evidence>
<proteinExistence type="inferred from homology"/>
<evidence type="ECO:0000313" key="12">
    <source>
        <dbReference type="Proteomes" id="UP000198994"/>
    </source>
</evidence>
<dbReference type="Proteomes" id="UP000198994">
    <property type="component" value="Unassembled WGS sequence"/>
</dbReference>
<evidence type="ECO:0000256" key="5">
    <source>
        <dbReference type="ARBA" id="ARBA00022692"/>
    </source>
</evidence>
<evidence type="ECO:0000313" key="11">
    <source>
        <dbReference type="EMBL" id="SDE27450.1"/>
    </source>
</evidence>
<dbReference type="RefSeq" id="WP_040383915.1">
    <property type="nucleotide sequence ID" value="NZ_FNAV01000002.1"/>
</dbReference>
<evidence type="ECO:0000256" key="6">
    <source>
        <dbReference type="ARBA" id="ARBA00022989"/>
    </source>
</evidence>
<gene>
    <name evidence="11" type="ORF">SAMN04488105_102231</name>
</gene>
<evidence type="ECO:0000256" key="3">
    <source>
        <dbReference type="ARBA" id="ARBA00022475"/>
    </source>
</evidence>
<dbReference type="OrthoDB" id="7854649at2"/>
<organism evidence="11 12">
    <name type="scientific">Salipiger thiooxidans</name>
    <dbReference type="NCBI Taxonomy" id="282683"/>
    <lineage>
        <taxon>Bacteria</taxon>
        <taxon>Pseudomonadati</taxon>
        <taxon>Pseudomonadota</taxon>
        <taxon>Alphaproteobacteria</taxon>
        <taxon>Rhodobacterales</taxon>
        <taxon>Roseobacteraceae</taxon>
        <taxon>Salipiger</taxon>
    </lineage>
</organism>
<dbReference type="InterPro" id="IPR055348">
    <property type="entry name" value="DctQ"/>
</dbReference>
<comment type="subunit">
    <text evidence="9">The complex comprises the extracytoplasmic solute receptor protein and the two transmembrane proteins.</text>
</comment>
<keyword evidence="5 9" id="KW-0812">Transmembrane</keyword>
<reference evidence="12" key="1">
    <citation type="submission" date="2016-10" db="EMBL/GenBank/DDBJ databases">
        <authorList>
            <person name="Varghese N."/>
            <person name="Submissions S."/>
        </authorList>
    </citation>
    <scope>NUCLEOTIDE SEQUENCE [LARGE SCALE GENOMIC DNA]</scope>
    <source>
        <strain evidence="12">DSM 10146</strain>
    </source>
</reference>
<evidence type="ECO:0000256" key="9">
    <source>
        <dbReference type="RuleBase" id="RU369079"/>
    </source>
</evidence>
<dbReference type="PANTHER" id="PTHR35011">
    <property type="entry name" value="2,3-DIKETO-L-GULONATE TRAP TRANSPORTER SMALL PERMEASE PROTEIN YIAM"/>
    <property type="match status" value="1"/>
</dbReference>
<dbReference type="InterPro" id="IPR007387">
    <property type="entry name" value="TRAP_DctQ"/>
</dbReference>
<comment type="function">
    <text evidence="9">Part of the tripartite ATP-independent periplasmic (TRAP) transport system.</text>
</comment>
<comment type="subcellular location">
    <subcellularLocation>
        <location evidence="1 9">Cell inner membrane</location>
        <topology evidence="1 9">Multi-pass membrane protein</topology>
    </subcellularLocation>
</comment>
<dbReference type="AlphaFoldDB" id="A0A1G7BL39"/>
<feature type="transmembrane region" description="Helical" evidence="9">
    <location>
        <begin position="148"/>
        <end position="167"/>
    </location>
</feature>
<keyword evidence="7 9" id="KW-0472">Membrane</keyword>
<name>A0A1G7BL39_9RHOB</name>